<gene>
    <name evidence="3" type="ORF">EIP75_07020</name>
</gene>
<dbReference type="SUPFAM" id="SSF63825">
    <property type="entry name" value="YWTD domain"/>
    <property type="match status" value="1"/>
</dbReference>
<keyword evidence="4" id="KW-1185">Reference proteome</keyword>
<accession>A0A426VEU4</accession>
<evidence type="ECO:0000259" key="2">
    <source>
        <dbReference type="Pfam" id="PF14339"/>
    </source>
</evidence>
<dbReference type="InterPro" id="IPR013424">
    <property type="entry name" value="Ice-binding_C"/>
</dbReference>
<organism evidence="3 4">
    <name type="scientific">Aquabacterium soli</name>
    <dbReference type="NCBI Taxonomy" id="2493092"/>
    <lineage>
        <taxon>Bacteria</taxon>
        <taxon>Pseudomonadati</taxon>
        <taxon>Pseudomonadota</taxon>
        <taxon>Betaproteobacteria</taxon>
        <taxon>Burkholderiales</taxon>
        <taxon>Aquabacterium</taxon>
    </lineage>
</organism>
<evidence type="ECO:0000313" key="4">
    <source>
        <dbReference type="Proteomes" id="UP000269265"/>
    </source>
</evidence>
<dbReference type="InterPro" id="IPR025507">
    <property type="entry name" value="DUF4394"/>
</dbReference>
<reference evidence="3 4" key="1">
    <citation type="submission" date="2018-12" db="EMBL/GenBank/DDBJ databases">
        <title>The whole draft genome of Aquabacterium sp. SJQ9.</title>
        <authorList>
            <person name="Sun L."/>
            <person name="Gao X."/>
            <person name="Chen W."/>
            <person name="Huang K."/>
        </authorList>
    </citation>
    <scope>NUCLEOTIDE SEQUENCE [LARGE SCALE GENOMIC DNA]</scope>
    <source>
        <strain evidence="3 4">SJQ9</strain>
    </source>
</reference>
<comment type="caution">
    <text evidence="3">The sequence shown here is derived from an EMBL/GenBank/DDBJ whole genome shotgun (WGS) entry which is preliminary data.</text>
</comment>
<sequence>MKLSHVALAAACLSSLLASQIARAEALVALTTDQKLLSFDSAAPSQGSLLTITGLGTDRLRAIDLRPSTGQVYALGINNNLYTLNTSTGAATLVVALSADPTDTSDTFTGLRGTAFGFDFNPVADLSGAPSLRVVSNASENLRIAVSGPNAGKVITDNTVRGGTLTIVASAYTNNDTNPATGTALYGIDAASDSLYQQGLPTSGVQTLIGSLGVNTSAVAGFDISAAGNAYAALTDGDTGETGLYSISLTPGGNLATYIGAFGVGGAPVSSIIGLTALAPVPEPATWAMVIGGLALVPLMRRRRQAAA</sequence>
<dbReference type="Pfam" id="PF14339">
    <property type="entry name" value="DUF4394"/>
    <property type="match status" value="1"/>
</dbReference>
<feature type="chain" id="PRO_5019313238" evidence="1">
    <location>
        <begin position="25"/>
        <end position="308"/>
    </location>
</feature>
<evidence type="ECO:0000256" key="1">
    <source>
        <dbReference type="SAM" id="SignalP"/>
    </source>
</evidence>
<dbReference type="NCBIfam" id="TIGR02595">
    <property type="entry name" value="PEP_CTERM"/>
    <property type="match status" value="1"/>
</dbReference>
<dbReference type="RefSeq" id="WP_125242582.1">
    <property type="nucleotide sequence ID" value="NZ_RSED01000004.1"/>
</dbReference>
<dbReference type="OrthoDB" id="531718at2"/>
<protein>
    <submittedName>
        <fullName evidence="3">DUF4394 domain-containing protein</fullName>
    </submittedName>
</protein>
<feature type="domain" description="DUF4394" evidence="2">
    <location>
        <begin position="36"/>
        <end position="265"/>
    </location>
</feature>
<name>A0A426VEU4_9BURK</name>
<keyword evidence="1" id="KW-0732">Signal</keyword>
<dbReference type="EMBL" id="RSED01000004">
    <property type="protein sequence ID" value="RRS05365.1"/>
    <property type="molecule type" value="Genomic_DNA"/>
</dbReference>
<dbReference type="AlphaFoldDB" id="A0A426VEU4"/>
<evidence type="ECO:0000313" key="3">
    <source>
        <dbReference type="EMBL" id="RRS05365.1"/>
    </source>
</evidence>
<proteinExistence type="predicted"/>
<dbReference type="Proteomes" id="UP000269265">
    <property type="component" value="Unassembled WGS sequence"/>
</dbReference>
<feature type="signal peptide" evidence="1">
    <location>
        <begin position="1"/>
        <end position="24"/>
    </location>
</feature>